<dbReference type="GO" id="GO:0009408">
    <property type="term" value="P:response to heat"/>
    <property type="evidence" value="ECO:0007669"/>
    <property type="project" value="InterPro"/>
</dbReference>
<dbReference type="SMR" id="A0A482XHV8"/>
<protein>
    <submittedName>
        <fullName evidence="10">Uncharacterized protein</fullName>
    </submittedName>
</protein>
<dbReference type="GO" id="GO:0008270">
    <property type="term" value="F:zinc ion binding"/>
    <property type="evidence" value="ECO:0007669"/>
    <property type="project" value="UniProtKB-KW"/>
</dbReference>
<dbReference type="GO" id="GO:0007005">
    <property type="term" value="P:mitochondrion organization"/>
    <property type="evidence" value="ECO:0007669"/>
    <property type="project" value="TreeGrafter"/>
</dbReference>
<dbReference type="Pfam" id="PF00226">
    <property type="entry name" value="DnaJ"/>
    <property type="match status" value="1"/>
</dbReference>
<dbReference type="GO" id="GO:0005524">
    <property type="term" value="F:ATP binding"/>
    <property type="evidence" value="ECO:0007669"/>
    <property type="project" value="InterPro"/>
</dbReference>
<dbReference type="GO" id="GO:0051082">
    <property type="term" value="F:unfolded protein binding"/>
    <property type="evidence" value="ECO:0007669"/>
    <property type="project" value="InterPro"/>
</dbReference>
<dbReference type="InterPro" id="IPR001305">
    <property type="entry name" value="HSP_DnaJ_Cys-rich_dom"/>
</dbReference>
<evidence type="ECO:0000313" key="11">
    <source>
        <dbReference type="Proteomes" id="UP000291343"/>
    </source>
</evidence>
<gene>
    <name evidence="10" type="ORF">LSTR_LSTR002805</name>
</gene>
<dbReference type="InterPro" id="IPR012724">
    <property type="entry name" value="DnaJ"/>
</dbReference>
<keyword evidence="1 6" id="KW-0479">Metal-binding</keyword>
<dbReference type="SUPFAM" id="SSF57938">
    <property type="entry name" value="DnaJ/Hsp40 cysteine-rich domain"/>
    <property type="match status" value="1"/>
</dbReference>
<evidence type="ECO:0000259" key="9">
    <source>
        <dbReference type="PROSITE" id="PS51188"/>
    </source>
</evidence>
<comment type="caution">
    <text evidence="10">The sequence shown here is derived from an EMBL/GenBank/DDBJ whole genome shotgun (WGS) entry which is preliminary data.</text>
</comment>
<dbReference type="AlphaFoldDB" id="A0A482XHV8"/>
<dbReference type="Pfam" id="PF00684">
    <property type="entry name" value="DnaJ_CXXCXGXG"/>
    <property type="match status" value="1"/>
</dbReference>
<evidence type="ECO:0000256" key="3">
    <source>
        <dbReference type="ARBA" id="ARBA00022771"/>
    </source>
</evidence>
<dbReference type="FunCoup" id="A0A482XHV8">
    <property type="interactions" value="1755"/>
</dbReference>
<dbReference type="CDD" id="cd06257">
    <property type="entry name" value="DnaJ"/>
    <property type="match status" value="1"/>
</dbReference>
<dbReference type="OrthoDB" id="10256793at2759"/>
<feature type="domain" description="CR-type" evidence="9">
    <location>
        <begin position="242"/>
        <end position="320"/>
    </location>
</feature>
<dbReference type="HAMAP" id="MF_01152">
    <property type="entry name" value="DnaJ"/>
    <property type="match status" value="1"/>
</dbReference>
<dbReference type="Gene3D" id="2.10.230.10">
    <property type="entry name" value="Heat shock protein DnaJ, cysteine-rich domain"/>
    <property type="match status" value="1"/>
</dbReference>
<evidence type="ECO:0000256" key="2">
    <source>
        <dbReference type="ARBA" id="ARBA00022737"/>
    </source>
</evidence>
<feature type="compositionally biased region" description="Gly residues" evidence="7">
    <location>
        <begin position="160"/>
        <end position="176"/>
    </location>
</feature>
<dbReference type="InterPro" id="IPR036869">
    <property type="entry name" value="J_dom_sf"/>
</dbReference>
<dbReference type="FunFam" id="2.60.260.20:FF:000005">
    <property type="entry name" value="Chaperone protein dnaJ 1, mitochondrial"/>
    <property type="match status" value="1"/>
</dbReference>
<feature type="zinc finger region" description="CR-type" evidence="6">
    <location>
        <begin position="242"/>
        <end position="320"/>
    </location>
</feature>
<organism evidence="10 11">
    <name type="scientific">Laodelphax striatellus</name>
    <name type="common">Small brown planthopper</name>
    <name type="synonym">Delphax striatella</name>
    <dbReference type="NCBI Taxonomy" id="195883"/>
    <lineage>
        <taxon>Eukaryota</taxon>
        <taxon>Metazoa</taxon>
        <taxon>Ecdysozoa</taxon>
        <taxon>Arthropoda</taxon>
        <taxon>Hexapoda</taxon>
        <taxon>Insecta</taxon>
        <taxon>Pterygota</taxon>
        <taxon>Neoptera</taxon>
        <taxon>Paraneoptera</taxon>
        <taxon>Hemiptera</taxon>
        <taxon>Auchenorrhyncha</taxon>
        <taxon>Fulgoroidea</taxon>
        <taxon>Delphacidae</taxon>
        <taxon>Criomorphinae</taxon>
        <taxon>Laodelphax</taxon>
    </lineage>
</organism>
<feature type="region of interest" description="Disordered" evidence="7">
    <location>
        <begin position="498"/>
        <end position="519"/>
    </location>
</feature>
<evidence type="ECO:0000256" key="7">
    <source>
        <dbReference type="SAM" id="MobiDB-lite"/>
    </source>
</evidence>
<dbReference type="InParanoid" id="A0A482XHV8"/>
<dbReference type="SMART" id="SM00271">
    <property type="entry name" value="DnaJ"/>
    <property type="match status" value="1"/>
</dbReference>
<reference evidence="10 11" key="1">
    <citation type="journal article" date="2017" name="Gigascience">
        <title>Genome sequence of the small brown planthopper, Laodelphax striatellus.</title>
        <authorList>
            <person name="Zhu J."/>
            <person name="Jiang F."/>
            <person name="Wang X."/>
            <person name="Yang P."/>
            <person name="Bao Y."/>
            <person name="Zhao W."/>
            <person name="Wang W."/>
            <person name="Lu H."/>
            <person name="Wang Q."/>
            <person name="Cui N."/>
            <person name="Li J."/>
            <person name="Chen X."/>
            <person name="Luo L."/>
            <person name="Yu J."/>
            <person name="Kang L."/>
            <person name="Cui F."/>
        </authorList>
    </citation>
    <scope>NUCLEOTIDE SEQUENCE [LARGE SCALE GENOMIC DNA]</scope>
    <source>
        <strain evidence="10">Lst14</strain>
    </source>
</reference>
<dbReference type="InterPro" id="IPR002939">
    <property type="entry name" value="DnaJ_C"/>
</dbReference>
<evidence type="ECO:0000256" key="6">
    <source>
        <dbReference type="PROSITE-ProRule" id="PRU00546"/>
    </source>
</evidence>
<evidence type="ECO:0000256" key="4">
    <source>
        <dbReference type="ARBA" id="ARBA00022833"/>
    </source>
</evidence>
<dbReference type="InterPro" id="IPR018253">
    <property type="entry name" value="DnaJ_domain_CS"/>
</dbReference>
<dbReference type="Gene3D" id="1.10.287.110">
    <property type="entry name" value="DnaJ domain"/>
    <property type="match status" value="1"/>
</dbReference>
<dbReference type="CDD" id="cd10747">
    <property type="entry name" value="DnaJ_C"/>
    <property type="match status" value="1"/>
</dbReference>
<dbReference type="Gene3D" id="2.60.260.20">
    <property type="entry name" value="Urease metallochaperone UreE, N-terminal domain"/>
    <property type="match status" value="2"/>
</dbReference>
<dbReference type="STRING" id="195883.A0A482XHV8"/>
<dbReference type="PRINTS" id="PR00625">
    <property type="entry name" value="JDOMAIN"/>
</dbReference>
<keyword evidence="4 6" id="KW-0862">Zinc</keyword>
<accession>A0A482XHV8</accession>
<dbReference type="Proteomes" id="UP000291343">
    <property type="component" value="Unassembled WGS sequence"/>
</dbReference>
<dbReference type="InterPro" id="IPR036410">
    <property type="entry name" value="HSP_DnaJ_Cys-rich_dom_sf"/>
</dbReference>
<dbReference type="PROSITE" id="PS51188">
    <property type="entry name" value="ZF_CR"/>
    <property type="match status" value="1"/>
</dbReference>
<keyword evidence="5" id="KW-0143">Chaperone</keyword>
<dbReference type="PROSITE" id="PS50076">
    <property type="entry name" value="DNAJ_2"/>
    <property type="match status" value="1"/>
</dbReference>
<dbReference type="GO" id="GO:0043066">
    <property type="term" value="P:negative regulation of apoptotic process"/>
    <property type="evidence" value="ECO:0007669"/>
    <property type="project" value="TreeGrafter"/>
</dbReference>
<dbReference type="GO" id="GO:0006457">
    <property type="term" value="P:protein folding"/>
    <property type="evidence" value="ECO:0007669"/>
    <property type="project" value="InterPro"/>
</dbReference>
<dbReference type="InterPro" id="IPR051938">
    <property type="entry name" value="Apopto_cytoskel_mod"/>
</dbReference>
<proteinExistence type="inferred from homology"/>
<dbReference type="SUPFAM" id="SSF49493">
    <property type="entry name" value="HSP40/DnaJ peptide-binding domain"/>
    <property type="match status" value="1"/>
</dbReference>
<keyword evidence="3 6" id="KW-0863">Zinc-finger</keyword>
<dbReference type="CDD" id="cd10719">
    <property type="entry name" value="DnaJ_zf"/>
    <property type="match status" value="1"/>
</dbReference>
<keyword evidence="11" id="KW-1185">Reference proteome</keyword>
<dbReference type="Pfam" id="PF01556">
    <property type="entry name" value="DnaJ_C"/>
    <property type="match status" value="1"/>
</dbReference>
<sequence length="519" mass="57228">MATSRAVVNYFRFKRSNFVGQSILNQLSCKLPNKCVECGRAFSSAVLLSRLAAASGHCGVLVVPSSSNWKLSSRNFHVSSCTLARNKDYYETLGVPRNCSNKDIKKAYFNLAKKYHPDTNRNDPNAVKKFQEVSEAYEVLSDDVKRKEYDSWGATSEQMGMGGAGAGGPGAGGPRGGMHDSYSNRWDFQSTVDPEELFRRIFGDAGFKASNFSSEDFADSNFGFGPAQEVVLKLRFDEAARGVNKELKVNMVDTCPRCRGSRAELGTKAERCQFCNGTGVETIRTGPFMMRSTCRHCHGTRMYVKYKCGECEGKGSTVQRRSITIPVPAGVEDGQTLRVSVANNQELFITFRIAPSTYFRREGADVHTDAEISLSQAVLGGAVRIQGVYQDQTIQIPEGTSSHTRIRLRGEGMKKVNSTGTGDHYVHIKLKIPKKLTEQQRALLQAYAELEEDTPGVIRGIVYKKDGSKQCCEDSGQLLKSLRSALQGNNNENKVDVIGKKVTDNLEDTPSDTKRGQMS</sequence>
<feature type="domain" description="J" evidence="8">
    <location>
        <begin position="88"/>
        <end position="153"/>
    </location>
</feature>
<evidence type="ECO:0000256" key="1">
    <source>
        <dbReference type="ARBA" id="ARBA00022723"/>
    </source>
</evidence>
<evidence type="ECO:0000256" key="5">
    <source>
        <dbReference type="ARBA" id="ARBA00023186"/>
    </source>
</evidence>
<dbReference type="GO" id="GO:0005739">
    <property type="term" value="C:mitochondrion"/>
    <property type="evidence" value="ECO:0007669"/>
    <property type="project" value="TreeGrafter"/>
</dbReference>
<dbReference type="InterPro" id="IPR001623">
    <property type="entry name" value="DnaJ_domain"/>
</dbReference>
<dbReference type="EMBL" id="QKKF02009244">
    <property type="protein sequence ID" value="RZF45362.1"/>
    <property type="molecule type" value="Genomic_DNA"/>
</dbReference>
<dbReference type="PANTHER" id="PTHR44145:SF3">
    <property type="entry name" value="DNAJ HOMOLOG SUBFAMILY A MEMBER 3, MITOCHONDRIAL"/>
    <property type="match status" value="1"/>
</dbReference>
<dbReference type="PANTHER" id="PTHR44145">
    <property type="entry name" value="DNAJ HOMOLOG SUBFAMILY A MEMBER 3, MITOCHONDRIAL"/>
    <property type="match status" value="1"/>
</dbReference>
<evidence type="ECO:0000313" key="10">
    <source>
        <dbReference type="EMBL" id="RZF45362.1"/>
    </source>
</evidence>
<name>A0A482XHV8_LAOST</name>
<keyword evidence="2" id="KW-0677">Repeat</keyword>
<feature type="region of interest" description="Disordered" evidence="7">
    <location>
        <begin position="155"/>
        <end position="178"/>
    </location>
</feature>
<evidence type="ECO:0000259" key="8">
    <source>
        <dbReference type="PROSITE" id="PS50076"/>
    </source>
</evidence>
<dbReference type="FunFam" id="1.10.287.110:FF:000075">
    <property type="entry name" value="Uncharacterized protein, isoform D"/>
    <property type="match status" value="1"/>
</dbReference>
<dbReference type="PROSITE" id="PS00636">
    <property type="entry name" value="DNAJ_1"/>
    <property type="match status" value="1"/>
</dbReference>
<dbReference type="GO" id="GO:0031072">
    <property type="term" value="F:heat shock protein binding"/>
    <property type="evidence" value="ECO:0007669"/>
    <property type="project" value="InterPro"/>
</dbReference>
<dbReference type="SUPFAM" id="SSF46565">
    <property type="entry name" value="Chaperone J-domain"/>
    <property type="match status" value="1"/>
</dbReference>
<dbReference type="InterPro" id="IPR008971">
    <property type="entry name" value="HSP40/DnaJ_pept-bd"/>
</dbReference>